<keyword evidence="4" id="KW-1185">Reference proteome</keyword>
<dbReference type="Proteomes" id="UP000294567">
    <property type="component" value="Unassembled WGS sequence"/>
</dbReference>
<comment type="caution">
    <text evidence="3">The sequence shown here is derived from an EMBL/GenBank/DDBJ whole genome shotgun (WGS) entry which is preliminary data.</text>
</comment>
<evidence type="ECO:0000313" key="4">
    <source>
        <dbReference type="Proteomes" id="UP000294567"/>
    </source>
</evidence>
<organism evidence="3 4">
    <name type="scientific">Keratinibaculum paraultunense</name>
    <dbReference type="NCBI Taxonomy" id="1278232"/>
    <lineage>
        <taxon>Bacteria</taxon>
        <taxon>Bacillati</taxon>
        <taxon>Bacillota</taxon>
        <taxon>Tissierellia</taxon>
        <taxon>Tissierellales</taxon>
        <taxon>Tepidimicrobiaceae</taxon>
        <taxon>Keratinibaculum</taxon>
    </lineage>
</organism>
<dbReference type="SUPFAM" id="SSF101262">
    <property type="entry name" value="Methenyltetrahydrofolate cyclohydrolase-like"/>
    <property type="match status" value="1"/>
</dbReference>
<evidence type="ECO:0000256" key="1">
    <source>
        <dbReference type="SAM" id="Coils"/>
    </source>
</evidence>
<evidence type="ECO:0000313" key="3">
    <source>
        <dbReference type="EMBL" id="TCS86944.1"/>
    </source>
</evidence>
<dbReference type="GO" id="GO:0003824">
    <property type="term" value="F:catalytic activity"/>
    <property type="evidence" value="ECO:0007669"/>
    <property type="project" value="InterPro"/>
</dbReference>
<feature type="coiled-coil region" evidence="1">
    <location>
        <begin position="59"/>
        <end position="86"/>
    </location>
</feature>
<dbReference type="RefSeq" id="WP_202690537.1">
    <property type="nucleotide sequence ID" value="NZ_CP068564.1"/>
</dbReference>
<accession>A0A4R3KQ94</accession>
<reference evidence="3 4" key="1">
    <citation type="submission" date="2019-03" db="EMBL/GenBank/DDBJ databases">
        <title>Genomic Encyclopedia of Type Strains, Phase IV (KMG-IV): sequencing the most valuable type-strain genomes for metagenomic binning, comparative biology and taxonomic classification.</title>
        <authorList>
            <person name="Goeker M."/>
        </authorList>
    </citation>
    <scope>NUCLEOTIDE SEQUENCE [LARGE SCALE GENOMIC DNA]</scope>
    <source>
        <strain evidence="3 4">DSM 26752</strain>
    </source>
</reference>
<sequence length="212" mass="23652">MLIKETLEDFIDKVASKEPTPGGGSVSALAGSLGAALTFMVGNLTFGKKAYEELDEEVKEEMNSNFKELQKSIEKLNKIVDEDTKAFDKVMEAFKMPKETEEEKTKRNAAIQEGYKKALEVPLKCAEECFRVLKLQDVFAHYGNINAITDVGVGTLLAAAGLEGALLNVKINLLSIKDEVYRNEMEKKIEELLNEGIKLKKELMKIVYKRLG</sequence>
<gene>
    <name evidence="3" type="ORF">EDD65_11327</name>
</gene>
<dbReference type="InterPro" id="IPR036178">
    <property type="entry name" value="Formintransfe-cycloase-like_sf"/>
</dbReference>
<dbReference type="Pfam" id="PF04961">
    <property type="entry name" value="FTCD_C"/>
    <property type="match status" value="1"/>
</dbReference>
<keyword evidence="1" id="KW-0175">Coiled coil</keyword>
<evidence type="ECO:0000259" key="2">
    <source>
        <dbReference type="Pfam" id="PF04961"/>
    </source>
</evidence>
<dbReference type="EMBL" id="SMAE01000013">
    <property type="protein sequence ID" value="TCS86944.1"/>
    <property type="molecule type" value="Genomic_DNA"/>
</dbReference>
<proteinExistence type="predicted"/>
<feature type="domain" description="Cyclodeaminase/cyclohydrolase" evidence="2">
    <location>
        <begin position="6"/>
        <end position="191"/>
    </location>
</feature>
<name>A0A4R3KQ94_9FIRM</name>
<dbReference type="Gene3D" id="1.20.120.680">
    <property type="entry name" value="Formiminotetrahydrofolate cyclodeaminase monomer, up-and-down helical bundle"/>
    <property type="match status" value="1"/>
</dbReference>
<dbReference type="AlphaFoldDB" id="A0A4R3KQ94"/>
<dbReference type="InterPro" id="IPR007044">
    <property type="entry name" value="Cyclodeamin/CycHdrlase"/>
</dbReference>
<protein>
    <submittedName>
        <fullName evidence="3">Formimidoyltetrahydrofolate cyclodeaminase</fullName>
    </submittedName>
</protein>